<protein>
    <recommendedName>
        <fullName evidence="10">alpha-1,2-Mannosidase</fullName>
        <ecNumber evidence="10">3.2.1.-</ecNumber>
    </recommendedName>
</protein>
<keyword evidence="8" id="KW-0968">Cytoplasmic vesicle</keyword>
<comment type="function">
    <text evidence="9">Involved in the maturation of Asn-linked oligosaccharides. Progressively trims alpha-1,2-linked mannose residues from Man(9)GlcNAc(2) to produce Man(5)GlcNAc(2).</text>
</comment>
<gene>
    <name evidence="11" type="ORF">BJY01DRAFT_217867</name>
</gene>
<comment type="pathway">
    <text evidence="4">Protein modification; protein glycosylation.</text>
</comment>
<evidence type="ECO:0000256" key="3">
    <source>
        <dbReference type="ARBA" id="ARBA00004321"/>
    </source>
</evidence>
<dbReference type="PRINTS" id="PR00747">
    <property type="entry name" value="GLYHDRLASE47"/>
</dbReference>
<evidence type="ECO:0000256" key="7">
    <source>
        <dbReference type="ARBA" id="ARBA00023157"/>
    </source>
</evidence>
<dbReference type="Gene3D" id="1.50.10.10">
    <property type="match status" value="1"/>
</dbReference>
<dbReference type="InterPro" id="IPR001382">
    <property type="entry name" value="Glyco_hydro_47"/>
</dbReference>
<dbReference type="PANTHER" id="PTHR11742">
    <property type="entry name" value="MANNOSYL-OLIGOSACCHARIDE ALPHA-1,2-MANNOSIDASE-RELATED"/>
    <property type="match status" value="1"/>
</dbReference>
<keyword evidence="12" id="KW-1185">Reference proteome</keyword>
<evidence type="ECO:0000256" key="6">
    <source>
        <dbReference type="ARBA" id="ARBA00022801"/>
    </source>
</evidence>
<dbReference type="EMBL" id="JBFXLU010000113">
    <property type="protein sequence ID" value="KAL2841133.1"/>
    <property type="molecule type" value="Genomic_DNA"/>
</dbReference>
<proteinExistence type="inferred from homology"/>
<dbReference type="SUPFAM" id="SSF48225">
    <property type="entry name" value="Seven-hairpin glycosidases"/>
    <property type="match status" value="1"/>
</dbReference>
<reference evidence="11 12" key="1">
    <citation type="submission" date="2024-07" db="EMBL/GenBank/DDBJ databases">
        <title>Section-level genome sequencing and comparative genomics of Aspergillus sections Usti and Cavernicolus.</title>
        <authorList>
            <consortium name="Lawrence Berkeley National Laboratory"/>
            <person name="Nybo J.L."/>
            <person name="Vesth T.C."/>
            <person name="Theobald S."/>
            <person name="Frisvad J.C."/>
            <person name="Larsen T.O."/>
            <person name="Kjaerboelling I."/>
            <person name="Rothschild-Mancinelli K."/>
            <person name="Lyhne E.K."/>
            <person name="Kogle M.E."/>
            <person name="Barry K."/>
            <person name="Clum A."/>
            <person name="Na H."/>
            <person name="Ledsgaard L."/>
            <person name="Lin J."/>
            <person name="Lipzen A."/>
            <person name="Kuo A."/>
            <person name="Riley R."/>
            <person name="Mondo S."/>
            <person name="Labutti K."/>
            <person name="Haridas S."/>
            <person name="Pangalinan J."/>
            <person name="Salamov A.A."/>
            <person name="Simmons B.A."/>
            <person name="Magnuson J.K."/>
            <person name="Chen J."/>
            <person name="Drula E."/>
            <person name="Henrissat B."/>
            <person name="Wiebenga A."/>
            <person name="Lubbers R.J."/>
            <person name="Gomes A.C."/>
            <person name="Makela M.R."/>
            <person name="Stajich J."/>
            <person name="Grigoriev I.V."/>
            <person name="Mortensen U.H."/>
            <person name="De Vries R.P."/>
            <person name="Baker S.E."/>
            <person name="Andersen M.R."/>
        </authorList>
    </citation>
    <scope>NUCLEOTIDE SEQUENCE [LARGE SCALE GENOMIC DNA]</scope>
    <source>
        <strain evidence="11 12">CBS 123904</strain>
    </source>
</reference>
<evidence type="ECO:0000256" key="8">
    <source>
        <dbReference type="ARBA" id="ARBA00023329"/>
    </source>
</evidence>
<accession>A0ABR4JM59</accession>
<name>A0ABR4JM59_9EURO</name>
<comment type="cofactor">
    <cofactor evidence="2">
        <name>Mg(2+)</name>
        <dbReference type="ChEBI" id="CHEBI:18420"/>
    </cofactor>
</comment>
<dbReference type="InterPro" id="IPR012341">
    <property type="entry name" value="6hp_glycosidase-like_sf"/>
</dbReference>
<sequence>MVALNKRWSTLLIVTGSFLFFLVLIHHNSPSTTVIPVAGNYYARNLCPATPPNPPYNHTIPAEGFSWRDIPVRYPVQNPIPLSTEPPITLPEIQYSFPPPTPEADASRKTRQTRVKETFLKAWRSYEARAWKADELQPISGMKRNTFGGWGATLVDNLDTLLIMGLHDEFERAVAALMDVDFSPHDSSQSTINLFETTIRYLGGFLAAYDLSGCSDPRLLDKAVQIGDMIYASFDTETRMPVTRWNPHKAAGGEEQFPAAQAIISEIASSSLELTRLSQLTGDMRYFDAISRITDVLDEQQYNTRIPGLWPVGVNAQRPDLTQSSTFTFGGMADSAYEYLGKAYQLLGGVGRATQYKKLYDGAMSTGAEQLLFRPMVPDHADILVSGVAHATSSTIGMETRSEHLACFAGGMYALGGKLFNNETHLTIGRKITDGCIWLYKNSPLGIMPEMFSLSACPSLGECPWDERQEVIFTAVRDKRYILRPEAIESVFYMWRITGEEKYRDAAWEMFEAIDLHTSTELANAALRDVTQQNPEKEDSMESFWMAETLKYLYLIFGEPDLISLDHFVFNTEAHPFRLPK</sequence>
<evidence type="ECO:0000256" key="2">
    <source>
        <dbReference type="ARBA" id="ARBA00001946"/>
    </source>
</evidence>
<evidence type="ECO:0000256" key="1">
    <source>
        <dbReference type="ARBA" id="ARBA00001913"/>
    </source>
</evidence>
<dbReference type="GO" id="GO:0016787">
    <property type="term" value="F:hydrolase activity"/>
    <property type="evidence" value="ECO:0007669"/>
    <property type="project" value="UniProtKB-KW"/>
</dbReference>
<dbReference type="InterPro" id="IPR050749">
    <property type="entry name" value="Glycosyl_Hydrolase_47"/>
</dbReference>
<evidence type="ECO:0000313" key="11">
    <source>
        <dbReference type="EMBL" id="KAL2841133.1"/>
    </source>
</evidence>
<comment type="cofactor">
    <cofactor evidence="1">
        <name>Ca(2+)</name>
        <dbReference type="ChEBI" id="CHEBI:29108"/>
    </cofactor>
</comment>
<comment type="similarity">
    <text evidence="5 10">Belongs to the glycosyl hydrolase 47 family.</text>
</comment>
<organism evidence="11 12">
    <name type="scientific">Aspergillus pseudoustus</name>
    <dbReference type="NCBI Taxonomy" id="1810923"/>
    <lineage>
        <taxon>Eukaryota</taxon>
        <taxon>Fungi</taxon>
        <taxon>Dikarya</taxon>
        <taxon>Ascomycota</taxon>
        <taxon>Pezizomycotina</taxon>
        <taxon>Eurotiomycetes</taxon>
        <taxon>Eurotiomycetidae</taxon>
        <taxon>Eurotiales</taxon>
        <taxon>Aspergillaceae</taxon>
        <taxon>Aspergillus</taxon>
        <taxon>Aspergillus subgen. Nidulantes</taxon>
    </lineage>
</organism>
<evidence type="ECO:0000256" key="9">
    <source>
        <dbReference type="ARBA" id="ARBA00024790"/>
    </source>
</evidence>
<dbReference type="Proteomes" id="UP001610446">
    <property type="component" value="Unassembled WGS sequence"/>
</dbReference>
<keyword evidence="7" id="KW-1015">Disulfide bond</keyword>
<comment type="subcellular location">
    <subcellularLocation>
        <location evidence="3">Cytoplasmic vesicle lumen</location>
    </subcellularLocation>
</comment>
<keyword evidence="6 10" id="KW-0378">Hydrolase</keyword>
<evidence type="ECO:0000313" key="12">
    <source>
        <dbReference type="Proteomes" id="UP001610446"/>
    </source>
</evidence>
<evidence type="ECO:0000256" key="5">
    <source>
        <dbReference type="ARBA" id="ARBA00007658"/>
    </source>
</evidence>
<evidence type="ECO:0000256" key="10">
    <source>
        <dbReference type="RuleBase" id="RU361193"/>
    </source>
</evidence>
<dbReference type="PANTHER" id="PTHR11742:SF89">
    <property type="entry name" value="ALPHA-1,2-MANNOSIDASE"/>
    <property type="match status" value="1"/>
</dbReference>
<dbReference type="InterPro" id="IPR036026">
    <property type="entry name" value="Seven-hairpin_glycosidases"/>
</dbReference>
<evidence type="ECO:0000256" key="4">
    <source>
        <dbReference type="ARBA" id="ARBA00004922"/>
    </source>
</evidence>
<dbReference type="EC" id="3.2.1.-" evidence="10"/>
<keyword evidence="10" id="KW-0326">Glycosidase</keyword>
<dbReference type="Pfam" id="PF01532">
    <property type="entry name" value="Glyco_hydro_47"/>
    <property type="match status" value="1"/>
</dbReference>
<comment type="caution">
    <text evidence="11">The sequence shown here is derived from an EMBL/GenBank/DDBJ whole genome shotgun (WGS) entry which is preliminary data.</text>
</comment>